<evidence type="ECO:0000313" key="2">
    <source>
        <dbReference type="Proteomes" id="UP001219518"/>
    </source>
</evidence>
<name>A0AAE1LTH3_9NEOP</name>
<dbReference type="Proteomes" id="UP001219518">
    <property type="component" value="Unassembled WGS sequence"/>
</dbReference>
<sequence>MSTDNTGAMASNTTGQYLYGIYLEDLEYFSLHHAFPKEFHPGDLIFARRTITARPECAVVLGFGPTKPRAKSMANAYMREVGKHHDVKNLDSLELGETQLI</sequence>
<gene>
    <name evidence="1" type="ORF">KUF71_011359</name>
</gene>
<reference evidence="1" key="2">
    <citation type="journal article" date="2023" name="BMC Genomics">
        <title>Pest status, molecular evolution, and epigenetic factors derived from the genome assembly of Frankliniella fusca, a thysanopteran phytovirus vector.</title>
        <authorList>
            <person name="Catto M.A."/>
            <person name="Labadie P.E."/>
            <person name="Jacobson A.L."/>
            <person name="Kennedy G.G."/>
            <person name="Srinivasan R."/>
            <person name="Hunt B.G."/>
        </authorList>
    </citation>
    <scope>NUCLEOTIDE SEQUENCE</scope>
    <source>
        <strain evidence="1">PL_HMW_Pooled</strain>
    </source>
</reference>
<dbReference type="AlphaFoldDB" id="A0AAE1LTH3"/>
<keyword evidence="1" id="KW-0261">Viral envelope protein</keyword>
<proteinExistence type="predicted"/>
<keyword evidence="1" id="KW-0946">Virion</keyword>
<keyword evidence="2" id="KW-1185">Reference proteome</keyword>
<dbReference type="EMBL" id="JAHWGI010001434">
    <property type="protein sequence ID" value="KAK3932031.1"/>
    <property type="molecule type" value="Genomic_DNA"/>
</dbReference>
<organism evidence="1 2">
    <name type="scientific">Frankliniella fusca</name>
    <dbReference type="NCBI Taxonomy" id="407009"/>
    <lineage>
        <taxon>Eukaryota</taxon>
        <taxon>Metazoa</taxon>
        <taxon>Ecdysozoa</taxon>
        <taxon>Arthropoda</taxon>
        <taxon>Hexapoda</taxon>
        <taxon>Insecta</taxon>
        <taxon>Pterygota</taxon>
        <taxon>Neoptera</taxon>
        <taxon>Paraneoptera</taxon>
        <taxon>Thysanoptera</taxon>
        <taxon>Terebrantia</taxon>
        <taxon>Thripoidea</taxon>
        <taxon>Thripidae</taxon>
        <taxon>Frankliniella</taxon>
    </lineage>
</organism>
<evidence type="ECO:0000313" key="1">
    <source>
        <dbReference type="EMBL" id="KAK3932031.1"/>
    </source>
</evidence>
<comment type="caution">
    <text evidence="1">The sequence shown here is derived from an EMBL/GenBank/DDBJ whole genome shotgun (WGS) entry which is preliminary data.</text>
</comment>
<reference evidence="1" key="1">
    <citation type="submission" date="2021-07" db="EMBL/GenBank/DDBJ databases">
        <authorList>
            <person name="Catto M.A."/>
            <person name="Jacobson A."/>
            <person name="Kennedy G."/>
            <person name="Labadie P."/>
            <person name="Hunt B.G."/>
            <person name="Srinivasan R."/>
        </authorList>
    </citation>
    <scope>NUCLEOTIDE SEQUENCE</scope>
    <source>
        <strain evidence="1">PL_HMW_Pooled</strain>
        <tissue evidence="1">Head</tissue>
    </source>
</reference>
<protein>
    <submittedName>
        <fullName evidence="1">Occlusion-derived virus envelope protein E66</fullName>
    </submittedName>
</protein>
<accession>A0AAE1LTH3</accession>